<dbReference type="AlphaFoldDB" id="A0A1W2HBI0"/>
<protein>
    <recommendedName>
        <fullName evidence="3">Acetyltransferase (GNAT) domain-containing protein</fullName>
    </recommendedName>
</protein>
<proteinExistence type="predicted"/>
<dbReference type="STRING" id="758820.SAMN00777080_4761"/>
<dbReference type="OrthoDB" id="9808687at2"/>
<dbReference type="RefSeq" id="WP_084123028.1">
    <property type="nucleotide sequence ID" value="NZ_LT838813.1"/>
</dbReference>
<organism evidence="1 2">
    <name type="scientific">Aquiflexum balticum DSM 16537</name>
    <dbReference type="NCBI Taxonomy" id="758820"/>
    <lineage>
        <taxon>Bacteria</taxon>
        <taxon>Pseudomonadati</taxon>
        <taxon>Bacteroidota</taxon>
        <taxon>Cytophagia</taxon>
        <taxon>Cytophagales</taxon>
        <taxon>Cyclobacteriaceae</taxon>
        <taxon>Aquiflexum</taxon>
    </lineage>
</organism>
<dbReference type="SUPFAM" id="SSF55729">
    <property type="entry name" value="Acyl-CoA N-acyltransferases (Nat)"/>
    <property type="match status" value="1"/>
</dbReference>
<dbReference type="InterPro" id="IPR016181">
    <property type="entry name" value="Acyl_CoA_acyltransferase"/>
</dbReference>
<dbReference type="EMBL" id="LT838813">
    <property type="protein sequence ID" value="SMD46082.1"/>
    <property type="molecule type" value="Genomic_DNA"/>
</dbReference>
<keyword evidence="2" id="KW-1185">Reference proteome</keyword>
<evidence type="ECO:0000313" key="2">
    <source>
        <dbReference type="Proteomes" id="UP000192333"/>
    </source>
</evidence>
<dbReference type="Proteomes" id="UP000192333">
    <property type="component" value="Chromosome I"/>
</dbReference>
<gene>
    <name evidence="1" type="ORF">SAMN00777080_4761</name>
</gene>
<sequence>MIGQLIIRAYQNDLNAAWDAVVANSVNGTFIHKRDFMEYHGDRFQECSLIFFLDEQAVAIFPAEKSSGKVFSYRGLTYAGWIMTERIQGELLSQMIGDTLQYFKINGFQSLEIRSVPDFFCLGSQVELTRVLNQSKPQLVHTGIFYATPLPFQVSDRGRKWGRKKALSQDLKVIESLDFDGFWTKVLEPHLLEKFKNKPVHSLNEISFLKDCFPENIKLFPVYLNEEMIAGTVLFIHAQVVHTQYIATNAKGRELRALDLLFDVILNRYNRDKSYLSLGTSLDARTGKSIAGLVQWKESLGAKRFEVPVFLWEF</sequence>
<dbReference type="Gene3D" id="3.40.630.30">
    <property type="match status" value="1"/>
</dbReference>
<name>A0A1W2HBI0_9BACT</name>
<evidence type="ECO:0000313" key="1">
    <source>
        <dbReference type="EMBL" id="SMD46082.1"/>
    </source>
</evidence>
<accession>A0A1W2HBI0</accession>
<reference evidence="2" key="1">
    <citation type="submission" date="2017-04" db="EMBL/GenBank/DDBJ databases">
        <authorList>
            <person name="Varghese N."/>
            <person name="Submissions S."/>
        </authorList>
    </citation>
    <scope>NUCLEOTIDE SEQUENCE [LARGE SCALE GENOMIC DNA]</scope>
    <source>
        <strain evidence="2">DSM 16537</strain>
    </source>
</reference>
<evidence type="ECO:0008006" key="3">
    <source>
        <dbReference type="Google" id="ProtNLM"/>
    </source>
</evidence>